<accession>A0A1G2KLG7</accession>
<dbReference type="Pfam" id="PF18924">
    <property type="entry name" value="DUF5674"/>
    <property type="match status" value="1"/>
</dbReference>
<protein>
    <submittedName>
        <fullName evidence="1">Uncharacterized protein</fullName>
    </submittedName>
</protein>
<comment type="caution">
    <text evidence="1">The sequence shown here is derived from an EMBL/GenBank/DDBJ whole genome shotgun (WGS) entry which is preliminary data.</text>
</comment>
<dbReference type="EMBL" id="MHQI01000041">
    <property type="protein sequence ID" value="OGZ99371.1"/>
    <property type="molecule type" value="Genomic_DNA"/>
</dbReference>
<proteinExistence type="predicted"/>
<reference evidence="1 2" key="1">
    <citation type="journal article" date="2016" name="Nat. Commun.">
        <title>Thousands of microbial genomes shed light on interconnected biogeochemical processes in an aquifer system.</title>
        <authorList>
            <person name="Anantharaman K."/>
            <person name="Brown C.T."/>
            <person name="Hug L.A."/>
            <person name="Sharon I."/>
            <person name="Castelle C.J."/>
            <person name="Probst A.J."/>
            <person name="Thomas B.C."/>
            <person name="Singh A."/>
            <person name="Wilkins M.J."/>
            <person name="Karaoz U."/>
            <person name="Brodie E.L."/>
            <person name="Williams K.H."/>
            <person name="Hubbard S.S."/>
            <person name="Banfield J.F."/>
        </authorList>
    </citation>
    <scope>NUCLEOTIDE SEQUENCE [LARGE SCALE GENOMIC DNA]</scope>
</reference>
<evidence type="ECO:0000313" key="1">
    <source>
        <dbReference type="EMBL" id="OGZ99371.1"/>
    </source>
</evidence>
<dbReference type="STRING" id="1802270.A3C07_03235"/>
<gene>
    <name evidence="1" type="ORF">A3C07_03235</name>
</gene>
<sequence>MKVVASPIKKAEIAGIAKNQFGDLVKAAVDVEKEIMAIGGELHADEEALLIARGSRQENLWGINFYPDRSEDEWIEFDSMINVRPSQGNRSRSVESQAIQGKIKAVIKKLVS</sequence>
<name>A0A1G2KLG7_9BACT</name>
<organism evidence="1 2">
    <name type="scientific">Candidatus Sungbacteria bacterium RIFCSPHIGHO2_02_FULL_47_11</name>
    <dbReference type="NCBI Taxonomy" id="1802270"/>
    <lineage>
        <taxon>Bacteria</taxon>
        <taxon>Candidatus Sungiibacteriota</taxon>
    </lineage>
</organism>
<dbReference type="Proteomes" id="UP000179023">
    <property type="component" value="Unassembled WGS sequence"/>
</dbReference>
<evidence type="ECO:0000313" key="2">
    <source>
        <dbReference type="Proteomes" id="UP000179023"/>
    </source>
</evidence>
<dbReference type="InterPro" id="IPR043731">
    <property type="entry name" value="DUF5674"/>
</dbReference>
<dbReference type="AlphaFoldDB" id="A0A1G2KLG7"/>